<proteinExistence type="predicted"/>
<evidence type="ECO:0000313" key="2">
    <source>
        <dbReference type="Proteomes" id="UP000250166"/>
    </source>
</evidence>
<accession>A0A2X3BQS3</accession>
<organism evidence="1 2">
    <name type="scientific">Helicobacter fennelliae</name>
    <dbReference type="NCBI Taxonomy" id="215"/>
    <lineage>
        <taxon>Bacteria</taxon>
        <taxon>Pseudomonadati</taxon>
        <taxon>Campylobacterota</taxon>
        <taxon>Epsilonproteobacteria</taxon>
        <taxon>Campylobacterales</taxon>
        <taxon>Helicobacteraceae</taxon>
        <taxon>Helicobacter</taxon>
    </lineage>
</organism>
<dbReference type="AlphaFoldDB" id="A0A2X3BQS3"/>
<protein>
    <submittedName>
        <fullName evidence="1">Uncharacterized protein</fullName>
    </submittedName>
</protein>
<name>A0A2X3BQS3_9HELI</name>
<reference evidence="1 2" key="1">
    <citation type="submission" date="2018-06" db="EMBL/GenBank/DDBJ databases">
        <authorList>
            <consortium name="Pathogen Informatics"/>
            <person name="Doyle S."/>
        </authorList>
    </citation>
    <scope>NUCLEOTIDE SEQUENCE [LARGE SCALE GENOMIC DNA]</scope>
    <source>
        <strain evidence="1 2">NCTC13102</strain>
    </source>
</reference>
<dbReference type="Proteomes" id="UP000250166">
    <property type="component" value="Unassembled WGS sequence"/>
</dbReference>
<sequence length="63" mass="7234">MLTLKNDEVVSDLDSGLTRLPRLPSGSLAMTTRFLDSSVVHTHSFRMTIKRFYIVMFALRMTK</sequence>
<dbReference type="EMBL" id="UAWL01000006">
    <property type="protein sequence ID" value="SQB98505.1"/>
    <property type="molecule type" value="Genomic_DNA"/>
</dbReference>
<dbReference type="RefSeq" id="WP_023948967.1">
    <property type="nucleotide sequence ID" value="NZ_JAERIV010000003.1"/>
</dbReference>
<gene>
    <name evidence="1" type="ORF">NCTC13102_00968</name>
</gene>
<evidence type="ECO:0000313" key="1">
    <source>
        <dbReference type="EMBL" id="SQB98505.1"/>
    </source>
</evidence>